<sequence>MNNNVDRDHDKLNKTNLEKDKDKNNLDDNASVSNFSGERGKNPNRKDNPDAVENFDEEGELLEDEEATGDINDPLTDGRQFSREDDDLDGYKK</sequence>
<feature type="compositionally biased region" description="Basic and acidic residues" evidence="1">
    <location>
        <begin position="1"/>
        <end position="26"/>
    </location>
</feature>
<feature type="compositionally biased region" description="Acidic residues" evidence="1">
    <location>
        <begin position="53"/>
        <end position="68"/>
    </location>
</feature>
<accession>A0A511AR34</accession>
<evidence type="ECO:0000256" key="1">
    <source>
        <dbReference type="SAM" id="MobiDB-lite"/>
    </source>
</evidence>
<comment type="caution">
    <text evidence="2">The sequence shown here is derived from an EMBL/GenBank/DDBJ whole genome shotgun (WGS) entry which is preliminary data.</text>
</comment>
<feature type="compositionally biased region" description="Basic and acidic residues" evidence="1">
    <location>
        <begin position="38"/>
        <end position="49"/>
    </location>
</feature>
<feature type="region of interest" description="Disordered" evidence="1">
    <location>
        <begin position="1"/>
        <end position="93"/>
    </location>
</feature>
<evidence type="ECO:0000313" key="2">
    <source>
        <dbReference type="EMBL" id="GEK90665.1"/>
    </source>
</evidence>
<dbReference type="EMBL" id="BJUY01000002">
    <property type="protein sequence ID" value="GEK90665.1"/>
    <property type="molecule type" value="Genomic_DNA"/>
</dbReference>
<name>A0A511AR34_9LACT</name>
<gene>
    <name evidence="2" type="ORF">AKA01nite_02870</name>
</gene>
<reference evidence="2 3" key="1">
    <citation type="submission" date="2019-07" db="EMBL/GenBank/DDBJ databases">
        <title>Whole genome shotgun sequence of Alkalibacterium kapii NBRC 103247.</title>
        <authorList>
            <person name="Hosoyama A."/>
            <person name="Uohara A."/>
            <person name="Ohji S."/>
            <person name="Ichikawa N."/>
        </authorList>
    </citation>
    <scope>NUCLEOTIDE SEQUENCE [LARGE SCALE GENOMIC DNA]</scope>
    <source>
        <strain evidence="2 3">NBRC 103247</strain>
    </source>
</reference>
<dbReference type="AlphaFoldDB" id="A0A511AR34"/>
<organism evidence="2 3">
    <name type="scientific">Alkalibacterium kapii</name>
    <dbReference type="NCBI Taxonomy" id="426704"/>
    <lineage>
        <taxon>Bacteria</taxon>
        <taxon>Bacillati</taxon>
        <taxon>Bacillota</taxon>
        <taxon>Bacilli</taxon>
        <taxon>Lactobacillales</taxon>
        <taxon>Carnobacteriaceae</taxon>
        <taxon>Alkalibacterium</taxon>
    </lineage>
</organism>
<keyword evidence="3" id="KW-1185">Reference proteome</keyword>
<protein>
    <submittedName>
        <fullName evidence="2">Uncharacterized protein</fullName>
    </submittedName>
</protein>
<evidence type="ECO:0000313" key="3">
    <source>
        <dbReference type="Proteomes" id="UP000321662"/>
    </source>
</evidence>
<feature type="compositionally biased region" description="Acidic residues" evidence="1">
    <location>
        <begin position="84"/>
        <end position="93"/>
    </location>
</feature>
<dbReference type="Proteomes" id="UP000321662">
    <property type="component" value="Unassembled WGS sequence"/>
</dbReference>
<proteinExistence type="predicted"/>
<dbReference type="RefSeq" id="WP_146923066.1">
    <property type="nucleotide sequence ID" value="NZ_BJUY01000002.1"/>
</dbReference>